<sequence>MLDIGKWPMGEGVILPS</sequence>
<dbReference type="AlphaFoldDB" id="A0A0E9PRQ4"/>
<reference evidence="1" key="2">
    <citation type="journal article" date="2015" name="Fish Shellfish Immunol.">
        <title>Early steps in the European eel (Anguilla anguilla)-Vibrio vulnificus interaction in the gills: Role of the RtxA13 toxin.</title>
        <authorList>
            <person name="Callol A."/>
            <person name="Pajuelo D."/>
            <person name="Ebbesson L."/>
            <person name="Teles M."/>
            <person name="MacKenzie S."/>
            <person name="Amaro C."/>
        </authorList>
    </citation>
    <scope>NUCLEOTIDE SEQUENCE</scope>
</reference>
<reference evidence="1" key="1">
    <citation type="submission" date="2014-11" db="EMBL/GenBank/DDBJ databases">
        <authorList>
            <person name="Amaro Gonzalez C."/>
        </authorList>
    </citation>
    <scope>NUCLEOTIDE SEQUENCE</scope>
</reference>
<organism evidence="1">
    <name type="scientific">Anguilla anguilla</name>
    <name type="common">European freshwater eel</name>
    <name type="synonym">Muraena anguilla</name>
    <dbReference type="NCBI Taxonomy" id="7936"/>
    <lineage>
        <taxon>Eukaryota</taxon>
        <taxon>Metazoa</taxon>
        <taxon>Chordata</taxon>
        <taxon>Craniata</taxon>
        <taxon>Vertebrata</taxon>
        <taxon>Euteleostomi</taxon>
        <taxon>Actinopterygii</taxon>
        <taxon>Neopterygii</taxon>
        <taxon>Teleostei</taxon>
        <taxon>Anguilliformes</taxon>
        <taxon>Anguillidae</taxon>
        <taxon>Anguilla</taxon>
    </lineage>
</organism>
<dbReference type="EMBL" id="GBXM01101296">
    <property type="protein sequence ID" value="JAH07281.1"/>
    <property type="molecule type" value="Transcribed_RNA"/>
</dbReference>
<evidence type="ECO:0000313" key="1">
    <source>
        <dbReference type="EMBL" id="JAH07281.1"/>
    </source>
</evidence>
<protein>
    <submittedName>
        <fullName evidence="1">Uncharacterized protein</fullName>
    </submittedName>
</protein>
<name>A0A0E9PRQ4_ANGAN</name>
<proteinExistence type="predicted"/>
<accession>A0A0E9PRQ4</accession>